<reference evidence="7" key="1">
    <citation type="submission" date="2020-01" db="EMBL/GenBank/DDBJ databases">
        <authorList>
            <person name="Chen W.-M."/>
        </authorList>
    </citation>
    <scope>NUCLEOTIDE SEQUENCE</scope>
    <source>
        <strain evidence="7">CYK-10</strain>
    </source>
</reference>
<comment type="subcellular location">
    <subcellularLocation>
        <location evidence="1">Membrane</location>
        <topology evidence="1">Multi-pass membrane protein</topology>
    </subcellularLocation>
</comment>
<dbReference type="AlphaFoldDB" id="A0AAE5BV84"/>
<dbReference type="EMBL" id="JAABNR010000004">
    <property type="protein sequence ID" value="NBZ86973.1"/>
    <property type="molecule type" value="Genomic_DNA"/>
</dbReference>
<feature type="transmembrane region" description="Helical" evidence="6">
    <location>
        <begin position="63"/>
        <end position="80"/>
    </location>
</feature>
<dbReference type="Pfam" id="PF02361">
    <property type="entry name" value="CbiQ"/>
    <property type="match status" value="1"/>
</dbReference>
<dbReference type="GO" id="GO:0005886">
    <property type="term" value="C:plasma membrane"/>
    <property type="evidence" value="ECO:0007669"/>
    <property type="project" value="UniProtKB-ARBA"/>
</dbReference>
<comment type="similarity">
    <text evidence="2">Belongs to the CbiQ family.</text>
</comment>
<dbReference type="CDD" id="cd16914">
    <property type="entry name" value="EcfT"/>
    <property type="match status" value="1"/>
</dbReference>
<dbReference type="Proteomes" id="UP001193501">
    <property type="component" value="Unassembled WGS sequence"/>
</dbReference>
<feature type="transmembrane region" description="Helical" evidence="6">
    <location>
        <begin position="87"/>
        <end position="107"/>
    </location>
</feature>
<gene>
    <name evidence="7" type="ORF">GV832_05215</name>
</gene>
<dbReference type="InterPro" id="IPR003339">
    <property type="entry name" value="ABC/ECF_trnsptr_transmembrane"/>
</dbReference>
<sequence>MLTLTSSRQTWAHDWPAGVKLGLLVLFTLILFALPGVTLTALGLALPLALATALGLVGDWLRLLRPLLWVGAVILAWHGFRGTPEPGVIAVLRMVAALGAANLVTMTTRLSDMQAVFLWLARPLSPLVPPARLALAMALMIRFLPVLSLRAEQLSQAWAARSRRRIGWALVFAVTLAALDDAEHVAEALRARGGVG</sequence>
<evidence type="ECO:0000256" key="6">
    <source>
        <dbReference type="SAM" id="Phobius"/>
    </source>
</evidence>
<feature type="transmembrane region" description="Helical" evidence="6">
    <location>
        <begin position="127"/>
        <end position="147"/>
    </location>
</feature>
<feature type="transmembrane region" description="Helical" evidence="6">
    <location>
        <begin position="21"/>
        <end position="51"/>
    </location>
</feature>
<evidence type="ECO:0000256" key="3">
    <source>
        <dbReference type="ARBA" id="ARBA00022692"/>
    </source>
</evidence>
<evidence type="ECO:0000313" key="7">
    <source>
        <dbReference type="EMBL" id="NBZ86973.1"/>
    </source>
</evidence>
<organism evidence="7 8">
    <name type="scientific">Stagnihabitans tardus</name>
    <dbReference type="NCBI Taxonomy" id="2699202"/>
    <lineage>
        <taxon>Bacteria</taxon>
        <taxon>Pseudomonadati</taxon>
        <taxon>Pseudomonadota</taxon>
        <taxon>Alphaproteobacteria</taxon>
        <taxon>Rhodobacterales</taxon>
        <taxon>Paracoccaceae</taxon>
        <taxon>Stagnihabitans</taxon>
    </lineage>
</organism>
<keyword evidence="5 6" id="KW-0472">Membrane</keyword>
<evidence type="ECO:0000256" key="5">
    <source>
        <dbReference type="ARBA" id="ARBA00023136"/>
    </source>
</evidence>
<proteinExistence type="inferred from homology"/>
<evidence type="ECO:0000313" key="8">
    <source>
        <dbReference type="Proteomes" id="UP001193501"/>
    </source>
</evidence>
<evidence type="ECO:0000256" key="1">
    <source>
        <dbReference type="ARBA" id="ARBA00004141"/>
    </source>
</evidence>
<keyword evidence="3 6" id="KW-0812">Transmembrane</keyword>
<keyword evidence="8" id="KW-1185">Reference proteome</keyword>
<name>A0AAE5BV84_9RHOB</name>
<evidence type="ECO:0000256" key="4">
    <source>
        <dbReference type="ARBA" id="ARBA00022989"/>
    </source>
</evidence>
<comment type="caution">
    <text evidence="7">The sequence shown here is derived from an EMBL/GenBank/DDBJ whole genome shotgun (WGS) entry which is preliminary data.</text>
</comment>
<accession>A0AAE5BV84</accession>
<dbReference type="RefSeq" id="WP_168773786.1">
    <property type="nucleotide sequence ID" value="NZ_JAABNR010000004.1"/>
</dbReference>
<evidence type="ECO:0000256" key="2">
    <source>
        <dbReference type="ARBA" id="ARBA00008564"/>
    </source>
</evidence>
<protein>
    <submittedName>
        <fullName evidence="7">Energy-coupling factor transporter transmembrane protein EcfT</fullName>
    </submittedName>
</protein>
<keyword evidence="4 6" id="KW-1133">Transmembrane helix</keyword>